<gene>
    <name evidence="7" type="ORF">GCM10023187_40180</name>
</gene>
<dbReference type="CDD" id="cd07185">
    <property type="entry name" value="OmpA_C-like"/>
    <property type="match status" value="1"/>
</dbReference>
<name>A0ABP8KR60_9BACT</name>
<evidence type="ECO:0000313" key="7">
    <source>
        <dbReference type="EMBL" id="GAA4412689.1"/>
    </source>
</evidence>
<dbReference type="EMBL" id="BAABHB010000009">
    <property type="protein sequence ID" value="GAA4412689.1"/>
    <property type="molecule type" value="Genomic_DNA"/>
</dbReference>
<organism evidence="7 8">
    <name type="scientific">Nibrella viscosa</name>
    <dbReference type="NCBI Taxonomy" id="1084524"/>
    <lineage>
        <taxon>Bacteria</taxon>
        <taxon>Pseudomonadati</taxon>
        <taxon>Bacteroidota</taxon>
        <taxon>Cytophagia</taxon>
        <taxon>Cytophagales</taxon>
        <taxon>Spirosomataceae</taxon>
        <taxon>Nibrella</taxon>
    </lineage>
</organism>
<keyword evidence="3" id="KW-0998">Cell outer membrane</keyword>
<dbReference type="Gene3D" id="3.30.1330.60">
    <property type="entry name" value="OmpA-like domain"/>
    <property type="match status" value="1"/>
</dbReference>
<evidence type="ECO:0000256" key="3">
    <source>
        <dbReference type="ARBA" id="ARBA00023237"/>
    </source>
</evidence>
<dbReference type="SUPFAM" id="SSF103088">
    <property type="entry name" value="OmpA-like"/>
    <property type="match status" value="1"/>
</dbReference>
<feature type="domain" description="OmpA-like" evidence="6">
    <location>
        <begin position="1"/>
        <end position="91"/>
    </location>
</feature>
<reference evidence="8" key="1">
    <citation type="journal article" date="2019" name="Int. J. Syst. Evol. Microbiol.">
        <title>The Global Catalogue of Microorganisms (GCM) 10K type strain sequencing project: providing services to taxonomists for standard genome sequencing and annotation.</title>
        <authorList>
            <consortium name="The Broad Institute Genomics Platform"/>
            <consortium name="The Broad Institute Genome Sequencing Center for Infectious Disease"/>
            <person name="Wu L."/>
            <person name="Ma J."/>
        </authorList>
    </citation>
    <scope>NUCLEOTIDE SEQUENCE [LARGE SCALE GENOMIC DNA]</scope>
    <source>
        <strain evidence="8">JCM 17925</strain>
    </source>
</reference>
<dbReference type="InterPro" id="IPR050330">
    <property type="entry name" value="Bact_OuterMem_StrucFunc"/>
</dbReference>
<evidence type="ECO:0000256" key="1">
    <source>
        <dbReference type="ARBA" id="ARBA00004442"/>
    </source>
</evidence>
<evidence type="ECO:0000313" key="8">
    <source>
        <dbReference type="Proteomes" id="UP001500936"/>
    </source>
</evidence>
<evidence type="ECO:0000256" key="5">
    <source>
        <dbReference type="SAM" id="MobiDB-lite"/>
    </source>
</evidence>
<dbReference type="PRINTS" id="PR01021">
    <property type="entry name" value="OMPADOMAIN"/>
</dbReference>
<evidence type="ECO:0000256" key="2">
    <source>
        <dbReference type="ARBA" id="ARBA00023136"/>
    </source>
</evidence>
<comment type="subcellular location">
    <subcellularLocation>
        <location evidence="1">Cell outer membrane</location>
    </subcellularLocation>
</comment>
<feature type="region of interest" description="Disordered" evidence="5">
    <location>
        <begin position="56"/>
        <end position="80"/>
    </location>
</feature>
<accession>A0ABP8KR60</accession>
<evidence type="ECO:0000259" key="6">
    <source>
        <dbReference type="PROSITE" id="PS51123"/>
    </source>
</evidence>
<dbReference type="PANTHER" id="PTHR30329">
    <property type="entry name" value="STATOR ELEMENT OF FLAGELLAR MOTOR COMPLEX"/>
    <property type="match status" value="1"/>
</dbReference>
<sequence length="91" mass="10084">MTLDSISAFLVSQPDKVIRVTGYTDTIGKRDQNLALSEFRARTVVNYLQQKGVKPGQINITRKGPDSPVSPNGSEEDKVKNRRVVIEINAN</sequence>
<dbReference type="InterPro" id="IPR036737">
    <property type="entry name" value="OmpA-like_sf"/>
</dbReference>
<proteinExistence type="predicted"/>
<evidence type="ECO:0000256" key="4">
    <source>
        <dbReference type="PROSITE-ProRule" id="PRU00473"/>
    </source>
</evidence>
<protein>
    <recommendedName>
        <fullName evidence="6">OmpA-like domain-containing protein</fullName>
    </recommendedName>
</protein>
<dbReference type="PROSITE" id="PS51123">
    <property type="entry name" value="OMPA_2"/>
    <property type="match status" value="1"/>
</dbReference>
<dbReference type="PANTHER" id="PTHR30329:SF21">
    <property type="entry name" value="LIPOPROTEIN YIAD-RELATED"/>
    <property type="match status" value="1"/>
</dbReference>
<dbReference type="InterPro" id="IPR006665">
    <property type="entry name" value="OmpA-like"/>
</dbReference>
<keyword evidence="2 4" id="KW-0472">Membrane</keyword>
<dbReference type="PRINTS" id="PR01023">
    <property type="entry name" value="NAFLGMOTY"/>
</dbReference>
<dbReference type="Proteomes" id="UP001500936">
    <property type="component" value="Unassembled WGS sequence"/>
</dbReference>
<dbReference type="InterPro" id="IPR006664">
    <property type="entry name" value="OMP_bac"/>
</dbReference>
<keyword evidence="8" id="KW-1185">Reference proteome</keyword>
<comment type="caution">
    <text evidence="7">The sequence shown here is derived from an EMBL/GenBank/DDBJ whole genome shotgun (WGS) entry which is preliminary data.</text>
</comment>
<dbReference type="Pfam" id="PF00691">
    <property type="entry name" value="OmpA"/>
    <property type="match status" value="1"/>
</dbReference>